<dbReference type="InterPro" id="IPR039857">
    <property type="entry name" value="Ift122/121"/>
</dbReference>
<dbReference type="GO" id="GO:0035721">
    <property type="term" value="P:intraciliary retrograde transport"/>
    <property type="evidence" value="ECO:0007669"/>
    <property type="project" value="TreeGrafter"/>
</dbReference>
<dbReference type="AlphaFoldDB" id="A0A9N7YY91"/>
<dbReference type="EMBL" id="CADEAL010002879">
    <property type="protein sequence ID" value="CAB1442567.1"/>
    <property type="molecule type" value="Genomic_DNA"/>
</dbReference>
<evidence type="ECO:0000313" key="6">
    <source>
        <dbReference type="Proteomes" id="UP001153269"/>
    </source>
</evidence>
<accession>A0A9N7YY91</accession>
<evidence type="ECO:0000256" key="2">
    <source>
        <dbReference type="ARBA" id="ARBA00022574"/>
    </source>
</evidence>
<name>A0A9N7YY91_PLEPL</name>
<dbReference type="InterPro" id="IPR057411">
    <property type="entry name" value="TPR_IFT122"/>
</dbReference>
<dbReference type="Pfam" id="PF25295">
    <property type="entry name" value="TPR_IFT122"/>
    <property type="match status" value="1"/>
</dbReference>
<dbReference type="GO" id="GO:0030991">
    <property type="term" value="C:intraciliary transport particle A"/>
    <property type="evidence" value="ECO:0007669"/>
    <property type="project" value="TreeGrafter"/>
</dbReference>
<dbReference type="Proteomes" id="UP001153269">
    <property type="component" value="Unassembled WGS sequence"/>
</dbReference>
<keyword evidence="6" id="KW-1185">Reference proteome</keyword>
<comment type="caution">
    <text evidence="5">The sequence shown here is derived from an EMBL/GenBank/DDBJ whole genome shotgun (WGS) entry which is preliminary data.</text>
</comment>
<evidence type="ECO:0000313" key="5">
    <source>
        <dbReference type="EMBL" id="CAB1442567.1"/>
    </source>
</evidence>
<dbReference type="GO" id="GO:1905515">
    <property type="term" value="P:non-motile cilium assembly"/>
    <property type="evidence" value="ECO:0007669"/>
    <property type="project" value="TreeGrafter"/>
</dbReference>
<dbReference type="GO" id="GO:0097730">
    <property type="term" value="C:non-motile cilium"/>
    <property type="evidence" value="ECO:0007669"/>
    <property type="project" value="TreeGrafter"/>
</dbReference>
<dbReference type="PANTHER" id="PTHR12764">
    <property type="entry name" value="WD REPEAT DOMAIN-RELATED"/>
    <property type="match status" value="1"/>
</dbReference>
<reference evidence="5" key="1">
    <citation type="submission" date="2020-03" db="EMBL/GenBank/DDBJ databases">
        <authorList>
            <person name="Weist P."/>
        </authorList>
    </citation>
    <scope>NUCLEOTIDE SEQUENCE</scope>
</reference>
<protein>
    <recommendedName>
        <fullName evidence="4">Intraflagellar transport protein 122 homolog TPR domain-containing protein</fullName>
    </recommendedName>
</protein>
<dbReference type="PANTHER" id="PTHR12764:SF4">
    <property type="entry name" value="INTRAFLAGELLAR TRANSPORT PROTEIN 122 HOMOLOG"/>
    <property type="match status" value="1"/>
</dbReference>
<feature type="domain" description="Intraflagellar transport protein 122 homolog TPR" evidence="4">
    <location>
        <begin position="1"/>
        <end position="136"/>
    </location>
</feature>
<evidence type="ECO:0000256" key="1">
    <source>
        <dbReference type="ARBA" id="ARBA00004120"/>
    </source>
</evidence>
<comment type="subcellular location">
    <subcellularLocation>
        <location evidence="1">Cytoplasm</location>
        <location evidence="1">Cytoskeleton</location>
        <location evidence="1">Cilium basal body</location>
    </subcellularLocation>
</comment>
<keyword evidence="2" id="KW-0853">WD repeat</keyword>
<evidence type="ECO:0000259" key="4">
    <source>
        <dbReference type="Pfam" id="PF25295"/>
    </source>
</evidence>
<sequence>MYLSAGENLKAIDIIGGHGCADMLIDLARKLNKAEREPLGKCALYFKKLKHHGYASEIYSKMGDLQALMHLHVETRHWEEAFSLVENQPQFKSDVFLSYSEWLTKNGRVEGPQEAFHKAGGPNEAVKVLEQLTHNACLDIARDDEEQRDEMLKKFQHFQHLAEVYHIYRSIQRYMDEPFSSHMPETLFNICRFLLNNLTKDKPRGISEDSIEMGSLKLRSKPCRDSEDFCKTMICYRSYNNPLLNKQGMSASTASSLSSTQLLHMRCCPSSSSTQRKTSVMKSLPDLLTWRFLTGKIWTMFRGSSFVPIKVSRSALRSMSRRDVLIKR</sequence>
<gene>
    <name evidence="5" type="ORF">PLEPLA_LOCUS30245</name>
</gene>
<evidence type="ECO:0000256" key="3">
    <source>
        <dbReference type="ARBA" id="ARBA00022737"/>
    </source>
</evidence>
<keyword evidence="3" id="KW-0677">Repeat</keyword>
<proteinExistence type="predicted"/>
<dbReference type="GO" id="GO:0061512">
    <property type="term" value="P:protein localization to cilium"/>
    <property type="evidence" value="ECO:0007669"/>
    <property type="project" value="TreeGrafter"/>
</dbReference>
<dbReference type="FunFam" id="1.25.40.470:FF:000005">
    <property type="entry name" value="Intraflagellar transport protein 122 homolog"/>
    <property type="match status" value="1"/>
</dbReference>
<organism evidence="5 6">
    <name type="scientific">Pleuronectes platessa</name>
    <name type="common">European plaice</name>
    <dbReference type="NCBI Taxonomy" id="8262"/>
    <lineage>
        <taxon>Eukaryota</taxon>
        <taxon>Metazoa</taxon>
        <taxon>Chordata</taxon>
        <taxon>Craniata</taxon>
        <taxon>Vertebrata</taxon>
        <taxon>Euteleostomi</taxon>
        <taxon>Actinopterygii</taxon>
        <taxon>Neopterygii</taxon>
        <taxon>Teleostei</taxon>
        <taxon>Neoteleostei</taxon>
        <taxon>Acanthomorphata</taxon>
        <taxon>Carangaria</taxon>
        <taxon>Pleuronectiformes</taxon>
        <taxon>Pleuronectoidei</taxon>
        <taxon>Pleuronectidae</taxon>
        <taxon>Pleuronectes</taxon>
    </lineage>
</organism>